<accession>A0A1G2DVF7</accession>
<dbReference type="CDD" id="cd04301">
    <property type="entry name" value="NAT_SF"/>
    <property type="match status" value="1"/>
</dbReference>
<evidence type="ECO:0000259" key="1">
    <source>
        <dbReference type="PROSITE" id="PS51186"/>
    </source>
</evidence>
<name>A0A1G2DVF7_9BACT</name>
<dbReference type="Proteomes" id="UP000178106">
    <property type="component" value="Unassembled WGS sequence"/>
</dbReference>
<dbReference type="InterPro" id="IPR016181">
    <property type="entry name" value="Acyl_CoA_acyltransferase"/>
</dbReference>
<evidence type="ECO:0000313" key="3">
    <source>
        <dbReference type="Proteomes" id="UP000178106"/>
    </source>
</evidence>
<dbReference type="PANTHER" id="PTHR43441">
    <property type="entry name" value="RIBOSOMAL-PROTEIN-SERINE ACETYLTRANSFERASE"/>
    <property type="match status" value="1"/>
</dbReference>
<proteinExistence type="predicted"/>
<feature type="domain" description="N-acetyltransferase" evidence="1">
    <location>
        <begin position="22"/>
        <end position="169"/>
    </location>
</feature>
<protein>
    <recommendedName>
        <fullName evidence="1">N-acetyltransferase domain-containing protein</fullName>
    </recommendedName>
</protein>
<dbReference type="PANTHER" id="PTHR43441:SF12">
    <property type="entry name" value="RIBOSOMAL N-ACETYLTRANSFERASE YDAF-RELATED"/>
    <property type="match status" value="1"/>
</dbReference>
<sequence length="178" mass="20837">MLIVSDDLQLRMRKIEDATRVFELVDKNRAHLRPWLLWVDATTSPLHSKKYIEECLVDFEKKTKVDFGIWYKGELVGSVGVFDIDATHRNAEIGYWLDQDCTGRGIMTQCVKRLIDYAFQELDLHRIRIRCASGNIQSGQVAERLGFTLEGVTRDSHWMYDKFMDDKIYGLLRSEWKS</sequence>
<gene>
    <name evidence="2" type="ORF">A2494_00235</name>
</gene>
<organism evidence="2 3">
    <name type="scientific">Candidatus Lloydbacteria bacterium RIFOXYC12_FULL_46_25</name>
    <dbReference type="NCBI Taxonomy" id="1798670"/>
    <lineage>
        <taxon>Bacteria</taxon>
        <taxon>Candidatus Lloydiibacteriota</taxon>
    </lineage>
</organism>
<dbReference type="GO" id="GO:1990189">
    <property type="term" value="F:protein N-terminal-serine acetyltransferase activity"/>
    <property type="evidence" value="ECO:0007669"/>
    <property type="project" value="TreeGrafter"/>
</dbReference>
<dbReference type="PROSITE" id="PS51186">
    <property type="entry name" value="GNAT"/>
    <property type="match status" value="1"/>
</dbReference>
<comment type="caution">
    <text evidence="2">The sequence shown here is derived from an EMBL/GenBank/DDBJ whole genome shotgun (WGS) entry which is preliminary data.</text>
</comment>
<dbReference type="GO" id="GO:0008999">
    <property type="term" value="F:protein-N-terminal-alanine acetyltransferase activity"/>
    <property type="evidence" value="ECO:0007669"/>
    <property type="project" value="TreeGrafter"/>
</dbReference>
<dbReference type="GO" id="GO:0005737">
    <property type="term" value="C:cytoplasm"/>
    <property type="evidence" value="ECO:0007669"/>
    <property type="project" value="TreeGrafter"/>
</dbReference>
<evidence type="ECO:0000313" key="2">
    <source>
        <dbReference type="EMBL" id="OGZ17665.1"/>
    </source>
</evidence>
<dbReference type="Gene3D" id="3.40.630.30">
    <property type="match status" value="1"/>
</dbReference>
<dbReference type="EMBL" id="MHLU01000125">
    <property type="protein sequence ID" value="OGZ17665.1"/>
    <property type="molecule type" value="Genomic_DNA"/>
</dbReference>
<reference evidence="2 3" key="1">
    <citation type="journal article" date="2016" name="Nat. Commun.">
        <title>Thousands of microbial genomes shed light on interconnected biogeochemical processes in an aquifer system.</title>
        <authorList>
            <person name="Anantharaman K."/>
            <person name="Brown C.T."/>
            <person name="Hug L.A."/>
            <person name="Sharon I."/>
            <person name="Castelle C.J."/>
            <person name="Probst A.J."/>
            <person name="Thomas B.C."/>
            <person name="Singh A."/>
            <person name="Wilkins M.J."/>
            <person name="Karaoz U."/>
            <person name="Brodie E.L."/>
            <person name="Williams K.H."/>
            <person name="Hubbard S.S."/>
            <person name="Banfield J.F."/>
        </authorList>
    </citation>
    <scope>NUCLEOTIDE SEQUENCE [LARGE SCALE GENOMIC DNA]</scope>
</reference>
<dbReference type="InterPro" id="IPR000182">
    <property type="entry name" value="GNAT_dom"/>
</dbReference>
<dbReference type="InterPro" id="IPR051908">
    <property type="entry name" value="Ribosomal_N-acetyltransferase"/>
</dbReference>
<dbReference type="SUPFAM" id="SSF55729">
    <property type="entry name" value="Acyl-CoA N-acyltransferases (Nat)"/>
    <property type="match status" value="1"/>
</dbReference>
<dbReference type="Pfam" id="PF13302">
    <property type="entry name" value="Acetyltransf_3"/>
    <property type="match status" value="1"/>
</dbReference>
<dbReference type="AlphaFoldDB" id="A0A1G2DVF7"/>